<protein>
    <recommendedName>
        <fullName evidence="4">Candidate secreted effector protein</fullName>
    </recommendedName>
</protein>
<organism evidence="2 3">
    <name type="scientific">Blumeria hordei</name>
    <name type="common">Barley powdery mildew</name>
    <name type="synonym">Blumeria graminis f. sp. hordei</name>
    <dbReference type="NCBI Taxonomy" id="2867405"/>
    <lineage>
        <taxon>Eukaryota</taxon>
        <taxon>Fungi</taxon>
        <taxon>Dikarya</taxon>
        <taxon>Ascomycota</taxon>
        <taxon>Pezizomycotina</taxon>
        <taxon>Leotiomycetes</taxon>
        <taxon>Erysiphales</taxon>
        <taxon>Erysiphaceae</taxon>
        <taxon>Blumeria</taxon>
    </lineage>
</organism>
<reference evidence="2 3" key="1">
    <citation type="submission" date="2017-11" db="EMBL/GenBank/DDBJ databases">
        <authorList>
            <person name="Kracher B."/>
        </authorList>
    </citation>
    <scope>NUCLEOTIDE SEQUENCE [LARGE SCALE GENOMIC DNA]</scope>
    <source>
        <strain evidence="2 3">RACE1</strain>
    </source>
</reference>
<keyword evidence="1" id="KW-0732">Signal</keyword>
<evidence type="ECO:0000313" key="3">
    <source>
        <dbReference type="Proteomes" id="UP000275772"/>
    </source>
</evidence>
<proteinExistence type="predicted"/>
<dbReference type="Proteomes" id="UP000275772">
    <property type="component" value="Unassembled WGS sequence"/>
</dbReference>
<feature type="chain" id="PRO_5016657476" description="Candidate secreted effector protein" evidence="1">
    <location>
        <begin position="22"/>
        <end position="163"/>
    </location>
</feature>
<dbReference type="EMBL" id="UNSH01000056">
    <property type="protein sequence ID" value="SZF03816.1"/>
    <property type="molecule type" value="Genomic_DNA"/>
</dbReference>
<evidence type="ECO:0000313" key="2">
    <source>
        <dbReference type="EMBL" id="SZF03816.1"/>
    </source>
</evidence>
<evidence type="ECO:0008006" key="4">
    <source>
        <dbReference type="Google" id="ProtNLM"/>
    </source>
</evidence>
<dbReference type="AlphaFoldDB" id="A0A383UVR1"/>
<evidence type="ECO:0000256" key="1">
    <source>
        <dbReference type="SAM" id="SignalP"/>
    </source>
</evidence>
<accession>A0A383UVR1</accession>
<gene>
    <name evidence="2" type="ORF">BLGHR1_14610</name>
</gene>
<feature type="signal peptide" evidence="1">
    <location>
        <begin position="1"/>
        <end position="21"/>
    </location>
</feature>
<sequence length="163" mass="19234">MRLSRIAMIFQSASFCTISLAARFMVHPHEDSKVFFCDMEFEQETYARIDREKIIDTGTIQTLNEELNRLVADTTDQRFVQFYDTDNGGYEYFNFPTRFRNRYLGNDLAITEYIMVIDQQGRPCSMMMSKTLVLKGIRNRRIVQRSYSLCAVGTKYSPQWRQI</sequence>
<dbReference type="VEuPathDB" id="FungiDB:BLGHR1_14610"/>
<name>A0A383UVR1_BLUHO</name>